<dbReference type="PANTHER" id="PTHR43394">
    <property type="entry name" value="ATP-DEPENDENT PERMEASE MDL1, MITOCHONDRIAL"/>
    <property type="match status" value="1"/>
</dbReference>
<dbReference type="AlphaFoldDB" id="A0A383DTM4"/>
<evidence type="ECO:0000256" key="3">
    <source>
        <dbReference type="ARBA" id="ARBA00022475"/>
    </source>
</evidence>
<dbReference type="SMART" id="SM00382">
    <property type="entry name" value="AAA"/>
    <property type="match status" value="1"/>
</dbReference>
<feature type="domain" description="ABC transporter" evidence="9">
    <location>
        <begin position="2"/>
        <end position="228"/>
    </location>
</feature>
<dbReference type="PANTHER" id="PTHR43394:SF1">
    <property type="entry name" value="ATP-BINDING CASSETTE SUB-FAMILY B MEMBER 10, MITOCHONDRIAL"/>
    <property type="match status" value="1"/>
</dbReference>
<name>A0A383DTM4_9ZZZZ</name>
<keyword evidence="6" id="KW-0067">ATP-binding</keyword>
<feature type="non-terminal residue" evidence="10">
    <location>
        <position position="234"/>
    </location>
</feature>
<evidence type="ECO:0000256" key="8">
    <source>
        <dbReference type="ARBA" id="ARBA00023136"/>
    </source>
</evidence>
<dbReference type="InterPro" id="IPR017871">
    <property type="entry name" value="ABC_transporter-like_CS"/>
</dbReference>
<reference evidence="10" key="1">
    <citation type="submission" date="2018-05" db="EMBL/GenBank/DDBJ databases">
        <authorList>
            <person name="Lanie J.A."/>
            <person name="Ng W.-L."/>
            <person name="Kazmierczak K.M."/>
            <person name="Andrzejewski T.M."/>
            <person name="Davidsen T.M."/>
            <person name="Wayne K.J."/>
            <person name="Tettelin H."/>
            <person name="Glass J.I."/>
            <person name="Rusch D."/>
            <person name="Podicherti R."/>
            <person name="Tsui H.-C.T."/>
            <person name="Winkler M.E."/>
        </authorList>
    </citation>
    <scope>NUCLEOTIDE SEQUENCE</scope>
</reference>
<accession>A0A383DTM4</accession>
<evidence type="ECO:0000259" key="9">
    <source>
        <dbReference type="PROSITE" id="PS50893"/>
    </source>
</evidence>
<keyword evidence="7" id="KW-1133">Transmembrane helix</keyword>
<evidence type="ECO:0000256" key="7">
    <source>
        <dbReference type="ARBA" id="ARBA00022989"/>
    </source>
</evidence>
<organism evidence="10">
    <name type="scientific">marine metagenome</name>
    <dbReference type="NCBI Taxonomy" id="408172"/>
    <lineage>
        <taxon>unclassified sequences</taxon>
        <taxon>metagenomes</taxon>
        <taxon>ecological metagenomes</taxon>
    </lineage>
</organism>
<evidence type="ECO:0000256" key="1">
    <source>
        <dbReference type="ARBA" id="ARBA00004651"/>
    </source>
</evidence>
<evidence type="ECO:0000313" key="10">
    <source>
        <dbReference type="EMBL" id="SVE47585.1"/>
    </source>
</evidence>
<dbReference type="InterPro" id="IPR027417">
    <property type="entry name" value="P-loop_NTPase"/>
</dbReference>
<protein>
    <recommendedName>
        <fullName evidence="9">ABC transporter domain-containing protein</fullName>
    </recommendedName>
</protein>
<dbReference type="GO" id="GO:0016887">
    <property type="term" value="F:ATP hydrolysis activity"/>
    <property type="evidence" value="ECO:0007669"/>
    <property type="project" value="InterPro"/>
</dbReference>
<dbReference type="GO" id="GO:0005524">
    <property type="term" value="F:ATP binding"/>
    <property type="evidence" value="ECO:0007669"/>
    <property type="project" value="UniProtKB-KW"/>
</dbReference>
<evidence type="ECO:0000256" key="2">
    <source>
        <dbReference type="ARBA" id="ARBA00022448"/>
    </source>
</evidence>
<comment type="subcellular location">
    <subcellularLocation>
        <location evidence="1">Cell membrane</location>
        <topology evidence="1">Multi-pass membrane protein</topology>
    </subcellularLocation>
</comment>
<keyword evidence="3" id="KW-1003">Cell membrane</keyword>
<dbReference type="InterPro" id="IPR039421">
    <property type="entry name" value="Type_1_exporter"/>
</dbReference>
<dbReference type="Gene3D" id="3.40.50.300">
    <property type="entry name" value="P-loop containing nucleotide triphosphate hydrolases"/>
    <property type="match status" value="1"/>
</dbReference>
<keyword evidence="5" id="KW-0547">Nucleotide-binding</keyword>
<evidence type="ECO:0000256" key="4">
    <source>
        <dbReference type="ARBA" id="ARBA00022692"/>
    </source>
</evidence>
<evidence type="ECO:0000256" key="6">
    <source>
        <dbReference type="ARBA" id="ARBA00022840"/>
    </source>
</evidence>
<proteinExistence type="predicted"/>
<dbReference type="GO" id="GO:0015421">
    <property type="term" value="F:ABC-type oligopeptide transporter activity"/>
    <property type="evidence" value="ECO:0007669"/>
    <property type="project" value="TreeGrafter"/>
</dbReference>
<dbReference type="PROSITE" id="PS00211">
    <property type="entry name" value="ABC_TRANSPORTER_1"/>
    <property type="match status" value="1"/>
</dbReference>
<keyword evidence="2" id="KW-0813">Transport</keyword>
<dbReference type="FunFam" id="3.40.50.300:FF:000221">
    <property type="entry name" value="Multidrug ABC transporter ATP-binding protein"/>
    <property type="match status" value="1"/>
</dbReference>
<dbReference type="GO" id="GO:0005886">
    <property type="term" value="C:plasma membrane"/>
    <property type="evidence" value="ECO:0007669"/>
    <property type="project" value="UniProtKB-SubCell"/>
</dbReference>
<dbReference type="Pfam" id="PF00005">
    <property type="entry name" value="ABC_tran"/>
    <property type="match status" value="1"/>
</dbReference>
<keyword evidence="8" id="KW-0472">Membrane</keyword>
<gene>
    <name evidence="10" type="ORF">METZ01_LOCUS500439</name>
</gene>
<evidence type="ECO:0000256" key="5">
    <source>
        <dbReference type="ARBA" id="ARBA00022741"/>
    </source>
</evidence>
<dbReference type="SUPFAM" id="SSF52540">
    <property type="entry name" value="P-loop containing nucleoside triphosphate hydrolases"/>
    <property type="match status" value="1"/>
</dbReference>
<keyword evidence="4" id="KW-0812">Transmembrane</keyword>
<dbReference type="PROSITE" id="PS50893">
    <property type="entry name" value="ABC_TRANSPORTER_2"/>
    <property type="match status" value="1"/>
</dbReference>
<dbReference type="InterPro" id="IPR003439">
    <property type="entry name" value="ABC_transporter-like_ATP-bd"/>
</dbReference>
<feature type="non-terminal residue" evidence="10">
    <location>
        <position position="1"/>
    </location>
</feature>
<dbReference type="InterPro" id="IPR003593">
    <property type="entry name" value="AAA+_ATPase"/>
</dbReference>
<sequence length="234" mass="25211">SYPGRPRRVLADVSFTIPAGKTVALVGPSGAGKTTLAQLLMRFWDPSDGVVTLGTTDLRNYQLDDLRSRIALVAQDTYLFNNSLRENILIAKPAASDTELAQAVELAALSELVKSLPQGLDTAVGERGTSLSGGQRQRVAIARAFLKDAPVLILDEATSHLDALSEQGVRKALDQLKADRTTIIIAHRLSTIRDADMIVVLDDGQVVETGTHADLLNNRHLYARLVSHQLGGAR</sequence>
<dbReference type="EMBL" id="UINC01219904">
    <property type="protein sequence ID" value="SVE47585.1"/>
    <property type="molecule type" value="Genomic_DNA"/>
</dbReference>